<evidence type="ECO:0000313" key="1">
    <source>
        <dbReference type="EMBL" id="KAI8431078.1"/>
    </source>
</evidence>
<keyword evidence="2" id="KW-1185">Reference proteome</keyword>
<evidence type="ECO:0000313" key="2">
    <source>
        <dbReference type="Proteomes" id="UP001064048"/>
    </source>
</evidence>
<organism evidence="1 2">
    <name type="scientific">Choristoneura fumiferana</name>
    <name type="common">Spruce budworm moth</name>
    <name type="synonym">Archips fumiferana</name>
    <dbReference type="NCBI Taxonomy" id="7141"/>
    <lineage>
        <taxon>Eukaryota</taxon>
        <taxon>Metazoa</taxon>
        <taxon>Ecdysozoa</taxon>
        <taxon>Arthropoda</taxon>
        <taxon>Hexapoda</taxon>
        <taxon>Insecta</taxon>
        <taxon>Pterygota</taxon>
        <taxon>Neoptera</taxon>
        <taxon>Endopterygota</taxon>
        <taxon>Lepidoptera</taxon>
        <taxon>Glossata</taxon>
        <taxon>Ditrysia</taxon>
        <taxon>Tortricoidea</taxon>
        <taxon>Tortricidae</taxon>
        <taxon>Tortricinae</taxon>
        <taxon>Choristoneura</taxon>
    </lineage>
</organism>
<accession>A0ACC0K4F4</accession>
<protein>
    <submittedName>
        <fullName evidence="1">Uncharacterized protein</fullName>
    </submittedName>
</protein>
<gene>
    <name evidence="1" type="ORF">MSG28_001137</name>
</gene>
<name>A0ACC0K4F4_CHOFU</name>
<reference evidence="1 2" key="1">
    <citation type="journal article" date="2022" name="Genome Biol. Evol.">
        <title>The Spruce Budworm Genome: Reconstructing the Evolutionary History of Antifreeze Proteins.</title>
        <authorList>
            <person name="Beliveau C."/>
            <person name="Gagne P."/>
            <person name="Picq S."/>
            <person name="Vernygora O."/>
            <person name="Keeling C.I."/>
            <person name="Pinkney K."/>
            <person name="Doucet D."/>
            <person name="Wen F."/>
            <person name="Johnston J.S."/>
            <person name="Maaroufi H."/>
            <person name="Boyle B."/>
            <person name="Laroche J."/>
            <person name="Dewar K."/>
            <person name="Juretic N."/>
            <person name="Blackburn G."/>
            <person name="Nisole A."/>
            <person name="Brunet B."/>
            <person name="Brandao M."/>
            <person name="Lumley L."/>
            <person name="Duan J."/>
            <person name="Quan G."/>
            <person name="Lucarotti C.J."/>
            <person name="Roe A.D."/>
            <person name="Sperling F.A.H."/>
            <person name="Levesque R.C."/>
            <person name="Cusson M."/>
        </authorList>
    </citation>
    <scope>NUCLEOTIDE SEQUENCE [LARGE SCALE GENOMIC DNA]</scope>
    <source>
        <strain evidence="1">Glfc:IPQL:Cfum</strain>
    </source>
</reference>
<sequence length="664" mass="76631">MGFIFSLFSNDILLILARIVSVEVPPPPHCKNTQITQIHHHHFTLTRFELNQSSSSEQHNRSACYCVKFGIDGPKVMQRHVYDVYDDIDDDDDDEDVNYVDDDVEDDNNVDGDDAENDDDGQNKHDMYLCITCLVQISTNEGGDFIIDTLALREHIHKLNLVFTDPKKLKVFHGAEMDVMWLQRDFGVYVVGLFDTHQAARALQAARLSLKYLLCKYCRVDADKKYQLADWRIRPLPDELVTYARMDTHYLLYIWRQMKEELLRKGGGPQLLLSVFEQSRQICGTTYNKTVVHENSHLSLYLRSKKSFNSQQMAALKMLYKWRDAQARALDEGTIYLLPNHMLLQLAETLPREVQGVSACCSPMPPFVKQNLIAIHRMLLSSRNFTPCPAGIHSVINSQPTSSVFQLHDFAHYKEYSDEQPVDLDRTAFILADLDKFQPDIQAFVPTYNTDSYCAIVSDLNVDAKQFVPPYDRYRKYRSLAQYRQQQKWMSSYSAQNDLHMNLYSVFLSIRKKMEEMREFRDKEAKITAIGKGDELIKTEVLNKLQQAKSQIEHDVKAAKEINGDINYEIIKLGSEEENGAKIRKRKMSAESEQLPRVKVLESKELKPNVKHKPEAKNDVKPTLSFFKVSLEKETVRKNRVAPVVAERRFTVQQTNVKPRGLSS</sequence>
<dbReference type="Proteomes" id="UP001064048">
    <property type="component" value="Chromosome Z"/>
</dbReference>
<dbReference type="EMBL" id="CM046131">
    <property type="protein sequence ID" value="KAI8431078.1"/>
    <property type="molecule type" value="Genomic_DNA"/>
</dbReference>
<comment type="caution">
    <text evidence="1">The sequence shown here is derived from an EMBL/GenBank/DDBJ whole genome shotgun (WGS) entry which is preliminary data.</text>
</comment>
<proteinExistence type="predicted"/>